<feature type="transmembrane region" description="Helical" evidence="8">
    <location>
        <begin position="201"/>
        <end position="220"/>
    </location>
</feature>
<proteinExistence type="inferred from homology"/>
<feature type="transmembrane region" description="Helical" evidence="8">
    <location>
        <begin position="65"/>
        <end position="86"/>
    </location>
</feature>
<organism evidence="9 10">
    <name type="scientific">Marinobacterium marinum</name>
    <dbReference type="NCBI Taxonomy" id="2756129"/>
    <lineage>
        <taxon>Bacteria</taxon>
        <taxon>Pseudomonadati</taxon>
        <taxon>Pseudomonadota</taxon>
        <taxon>Gammaproteobacteria</taxon>
        <taxon>Oceanospirillales</taxon>
        <taxon>Oceanospirillaceae</taxon>
        <taxon>Marinobacterium</taxon>
    </lineage>
</organism>
<feature type="transmembrane region" description="Helical" evidence="8">
    <location>
        <begin position="160"/>
        <end position="181"/>
    </location>
</feature>
<evidence type="ECO:0000313" key="9">
    <source>
        <dbReference type="EMBL" id="MBA4503431.1"/>
    </source>
</evidence>
<sequence length="346" mass="35639">MLARAHLGRQVLVVLGVLLLMVMLFSTTVGPMHILWRDSLDVLIGLGGSNGPADTIITSIRLPRALLGMLVGAALAASGAAIQGLFRNPLADPGLIGVSGGAALAAVAVIVLGGTTLGSLVNWMGPYSLMLAAFGGGFATTLIVARIATTRTGGTSTNTLLLAGIAINIITGAGIGLFTYMADDTQLRTLTFWSMGSLGGALWEVVLSAGSLIVLVLLLLPGLARPLNALLLGESEARHLGVNVDRVKRRVMLLSALAVGAAVAAAGMIGFVGLVVPHLVRLTLGPDHRYLLPASALLGGLFLLVADMLARTLIAPAELPIGLLTSIIGGPFFIALIMLQRRRYSL</sequence>
<dbReference type="FunFam" id="1.10.3470.10:FF:000001">
    <property type="entry name" value="Vitamin B12 ABC transporter permease BtuC"/>
    <property type="match status" value="1"/>
</dbReference>
<feature type="transmembrane region" description="Helical" evidence="8">
    <location>
        <begin position="127"/>
        <end position="148"/>
    </location>
</feature>
<dbReference type="GO" id="GO:0005886">
    <property type="term" value="C:plasma membrane"/>
    <property type="evidence" value="ECO:0007669"/>
    <property type="project" value="UniProtKB-SubCell"/>
</dbReference>
<evidence type="ECO:0000256" key="7">
    <source>
        <dbReference type="ARBA" id="ARBA00023136"/>
    </source>
</evidence>
<feature type="transmembrane region" description="Helical" evidence="8">
    <location>
        <begin position="321"/>
        <end position="339"/>
    </location>
</feature>
<keyword evidence="4" id="KW-1003">Cell membrane</keyword>
<keyword evidence="6 8" id="KW-1133">Transmembrane helix</keyword>
<dbReference type="Gene3D" id="1.10.3470.10">
    <property type="entry name" value="ABC transporter involved in vitamin B12 uptake, BtuC"/>
    <property type="match status" value="1"/>
</dbReference>
<dbReference type="PANTHER" id="PTHR30472:SF25">
    <property type="entry name" value="ABC TRANSPORTER PERMEASE PROTEIN MJ0876-RELATED"/>
    <property type="match status" value="1"/>
</dbReference>
<evidence type="ECO:0000256" key="6">
    <source>
        <dbReference type="ARBA" id="ARBA00022989"/>
    </source>
</evidence>
<feature type="transmembrane region" description="Helical" evidence="8">
    <location>
        <begin position="98"/>
        <end position="121"/>
    </location>
</feature>
<dbReference type="CDD" id="cd06550">
    <property type="entry name" value="TM_ABC_iron-siderophores_like"/>
    <property type="match status" value="1"/>
</dbReference>
<feature type="transmembrane region" description="Helical" evidence="8">
    <location>
        <begin position="253"/>
        <end position="278"/>
    </location>
</feature>
<dbReference type="Proteomes" id="UP000538931">
    <property type="component" value="Unassembled WGS sequence"/>
</dbReference>
<dbReference type="PANTHER" id="PTHR30472">
    <property type="entry name" value="FERRIC ENTEROBACTIN TRANSPORT SYSTEM PERMEASE PROTEIN"/>
    <property type="match status" value="1"/>
</dbReference>
<protein>
    <submittedName>
        <fullName evidence="9">Iron ABC transporter permease</fullName>
    </submittedName>
</protein>
<comment type="caution">
    <text evidence="9">The sequence shown here is derived from an EMBL/GenBank/DDBJ whole genome shotgun (WGS) entry which is preliminary data.</text>
</comment>
<dbReference type="GO" id="GO:0033214">
    <property type="term" value="P:siderophore-iron import into cell"/>
    <property type="evidence" value="ECO:0007669"/>
    <property type="project" value="TreeGrafter"/>
</dbReference>
<accession>A0A7W1X085</accession>
<keyword evidence="5 8" id="KW-0812">Transmembrane</keyword>
<dbReference type="AlphaFoldDB" id="A0A7W1X085"/>
<dbReference type="InterPro" id="IPR037294">
    <property type="entry name" value="ABC_BtuC-like"/>
</dbReference>
<dbReference type="Pfam" id="PF01032">
    <property type="entry name" value="FecCD"/>
    <property type="match status" value="1"/>
</dbReference>
<feature type="transmembrane region" description="Helical" evidence="8">
    <location>
        <begin position="12"/>
        <end position="36"/>
    </location>
</feature>
<evidence type="ECO:0000313" key="10">
    <source>
        <dbReference type="Proteomes" id="UP000538931"/>
    </source>
</evidence>
<comment type="similarity">
    <text evidence="2">Belongs to the binding-protein-dependent transport system permease family. FecCD subfamily.</text>
</comment>
<reference evidence="9 10" key="1">
    <citation type="submission" date="2020-07" db="EMBL/GenBank/DDBJ databases">
        <title>Bacterium isolated from marien macroalgae.</title>
        <authorList>
            <person name="Zhu K."/>
            <person name="Lu D."/>
            <person name="Du Z."/>
        </authorList>
    </citation>
    <scope>NUCLEOTIDE SEQUENCE [LARGE SCALE GENOMIC DNA]</scope>
    <source>
        <strain evidence="9 10">3-1745</strain>
    </source>
</reference>
<gene>
    <name evidence="9" type="ORF">H1S06_13815</name>
</gene>
<evidence type="ECO:0000256" key="5">
    <source>
        <dbReference type="ARBA" id="ARBA00022692"/>
    </source>
</evidence>
<evidence type="ECO:0000256" key="2">
    <source>
        <dbReference type="ARBA" id="ARBA00007935"/>
    </source>
</evidence>
<evidence type="ECO:0000256" key="1">
    <source>
        <dbReference type="ARBA" id="ARBA00004651"/>
    </source>
</evidence>
<keyword evidence="7 8" id="KW-0472">Membrane</keyword>
<feature type="transmembrane region" description="Helical" evidence="8">
    <location>
        <begin position="290"/>
        <end position="309"/>
    </location>
</feature>
<comment type="subcellular location">
    <subcellularLocation>
        <location evidence="1">Cell membrane</location>
        <topology evidence="1">Multi-pass membrane protein</topology>
    </subcellularLocation>
</comment>
<dbReference type="InterPro" id="IPR000522">
    <property type="entry name" value="ABC_transptr_permease_BtuC"/>
</dbReference>
<keyword evidence="10" id="KW-1185">Reference proteome</keyword>
<keyword evidence="3" id="KW-0813">Transport</keyword>
<dbReference type="EMBL" id="JACEMT010000053">
    <property type="protein sequence ID" value="MBA4503431.1"/>
    <property type="molecule type" value="Genomic_DNA"/>
</dbReference>
<evidence type="ECO:0000256" key="8">
    <source>
        <dbReference type="SAM" id="Phobius"/>
    </source>
</evidence>
<evidence type="ECO:0000256" key="3">
    <source>
        <dbReference type="ARBA" id="ARBA00022448"/>
    </source>
</evidence>
<evidence type="ECO:0000256" key="4">
    <source>
        <dbReference type="ARBA" id="ARBA00022475"/>
    </source>
</evidence>
<dbReference type="GO" id="GO:0022857">
    <property type="term" value="F:transmembrane transporter activity"/>
    <property type="evidence" value="ECO:0007669"/>
    <property type="project" value="InterPro"/>
</dbReference>
<dbReference type="SUPFAM" id="SSF81345">
    <property type="entry name" value="ABC transporter involved in vitamin B12 uptake, BtuC"/>
    <property type="match status" value="1"/>
</dbReference>
<name>A0A7W1X085_9GAMM</name>
<dbReference type="RefSeq" id="WP_181741220.1">
    <property type="nucleotide sequence ID" value="NZ_JACEMT010000053.1"/>
</dbReference>